<dbReference type="GO" id="GO:0004565">
    <property type="term" value="F:beta-galactosidase activity"/>
    <property type="evidence" value="ECO:0007669"/>
    <property type="project" value="UniProtKB-EC"/>
</dbReference>
<evidence type="ECO:0000256" key="7">
    <source>
        <dbReference type="RuleBase" id="RU361154"/>
    </source>
</evidence>
<dbReference type="InterPro" id="IPR008979">
    <property type="entry name" value="Galactose-bd-like_sf"/>
</dbReference>
<dbReference type="InterPro" id="IPR006103">
    <property type="entry name" value="Glyco_hydro_2_cat"/>
</dbReference>
<accession>A0AAN9YGX3</accession>
<dbReference type="SUPFAM" id="SSF51445">
    <property type="entry name" value="(Trans)glycosidases"/>
    <property type="match status" value="1"/>
</dbReference>
<evidence type="ECO:0000256" key="3">
    <source>
        <dbReference type="ARBA" id="ARBA00012756"/>
    </source>
</evidence>
<evidence type="ECO:0000256" key="8">
    <source>
        <dbReference type="SAM" id="MobiDB-lite"/>
    </source>
</evidence>
<dbReference type="Gene3D" id="2.60.40.10">
    <property type="entry name" value="Immunoglobulins"/>
    <property type="match status" value="2"/>
</dbReference>
<dbReference type="SUPFAM" id="SSF74650">
    <property type="entry name" value="Galactose mutarotase-like"/>
    <property type="match status" value="1"/>
</dbReference>
<comment type="similarity">
    <text evidence="2 7">Belongs to the glycosyl hydrolase 2 family.</text>
</comment>
<dbReference type="InterPro" id="IPR023232">
    <property type="entry name" value="Glyco_hydro_2_AS"/>
</dbReference>
<name>A0AAN9YGX3_9PEZI</name>
<dbReference type="Pfam" id="PF16353">
    <property type="entry name" value="LacZ_4"/>
    <property type="match status" value="1"/>
</dbReference>
<dbReference type="InterPro" id="IPR032312">
    <property type="entry name" value="LacZ_4"/>
</dbReference>
<dbReference type="GO" id="GO:0030246">
    <property type="term" value="F:carbohydrate binding"/>
    <property type="evidence" value="ECO:0007669"/>
    <property type="project" value="InterPro"/>
</dbReference>
<dbReference type="InterPro" id="IPR014718">
    <property type="entry name" value="GH-type_carb-bd"/>
</dbReference>
<dbReference type="InterPro" id="IPR013783">
    <property type="entry name" value="Ig-like_fold"/>
</dbReference>
<dbReference type="InterPro" id="IPR017853">
    <property type="entry name" value="GH"/>
</dbReference>
<dbReference type="InterPro" id="IPR050347">
    <property type="entry name" value="Bact_Beta-galactosidase"/>
</dbReference>
<dbReference type="Proteomes" id="UP001320420">
    <property type="component" value="Unassembled WGS sequence"/>
</dbReference>
<dbReference type="SUPFAM" id="SSF49785">
    <property type="entry name" value="Galactose-binding domain-like"/>
    <property type="match status" value="1"/>
</dbReference>
<dbReference type="FunFam" id="3.20.20.80:FF:000018">
    <property type="entry name" value="Beta-galactosidase"/>
    <property type="match status" value="1"/>
</dbReference>
<sequence length="1181" mass="131586">MASDASDSPVSHDASSLVVGANARLHMDVRMASLNLGEDHGSKKQISREKCQPDPTAPSRFRVRKSLKESERAQGIIANGPDGSATGTPGIDVPDHTPDWDNLQVIHRNTLPPRSHFHVYDSEEDALSGDVRRSRAALLSGTWGFDLAKSPFQGPRDFHRPDFDHGKWKLTKVPSMWQLEGFGKGPQYTNVNYPFPVNPPHVPYDDNECGRYVTRFDVPEHLKEDGNQWRLRFEGVDAAFTVWVNGSEVGYSQGSRNPSEFDVTEALKVDGENLLCVEVYQRCDGSYIEDQDQWWLSGIFRDVWLHSFPSSCFEDFHIQTILDDDYRDASLQIDITLKKPDENVSIKLLDDDGNVILETRRKSSLDTQPSKFKIENPHKWTAETPYLYSLILSVGDVYVAQKVGFRRTELIDGVFSVNGSPVKLRGVNRHEHHPESGRAVPYAFLEQDLITMKWFSINAIRTSHYPNDPRLYDLADRLGFWVLDEADLECHGFGEVGGGSDPASFASDNPAWREAYVDRARQLVLRDKNHPSVIMWSLGNEAFYGRNHQAMYDVIKRVDSTRLIHYEGDQEAQTADIFSRMYTPVDQMIKHAEEDGWKKPFVMCEYAHAMGNGPGAVAEYVEAFYKYPRLMGGFVWEWANHGLLTETADGEKYFGYGGDFGDEPNDSTFVMDGLCDSRHAPGPGLSEYQHAIQPVQVLGVRGLEITIVNRHDFLTLDDVKCYWDIVSDRKQIIGREVHVPKGIRPHAQATLLLVGSGGSGNGGSAEALAALQSPPPGAWLELAFRLQTASSWAPAGRTIARGQVPLAPPESLATILQREEALYSQAVKAATAERTRTETRSYPQVEVRDSGALYCVTIANGTTFGFDTRAGTLSYLAHAAETSVPPPASSPSTGDLDLAKEGVKEGEVAAAVAAGENLITEPLTLDMYRAQTDNDRGGPFGPEWVDRRVHQTRQHFVRMTTSTSTSTDEDGSNNVTVTIQTRVAPPVLAWSVDATTTYAFSATACLVRVRARPSGALLPSTFARFGLSLGLRSVRVVEWFGRGPQESYRDKKRAQFVNTWGFATDGMVADFYDVPQDGGNRTDARWVELRSAWGGGEDKGRLLRARFGDHEGASFGVSRYATKDVDECMHPYELHKRKREDCIVRLDWYHHGLGTGSCGPATLPQYQLRTDQEFDVELLLD</sequence>
<dbReference type="Gene3D" id="2.60.120.260">
    <property type="entry name" value="Galactose-binding domain-like"/>
    <property type="match status" value="1"/>
</dbReference>
<dbReference type="GO" id="GO:0009341">
    <property type="term" value="C:beta-galactosidase complex"/>
    <property type="evidence" value="ECO:0007669"/>
    <property type="project" value="InterPro"/>
</dbReference>
<evidence type="ECO:0000256" key="2">
    <source>
        <dbReference type="ARBA" id="ARBA00007401"/>
    </source>
</evidence>
<dbReference type="PANTHER" id="PTHR46323">
    <property type="entry name" value="BETA-GALACTOSIDASE"/>
    <property type="match status" value="1"/>
</dbReference>
<evidence type="ECO:0000256" key="6">
    <source>
        <dbReference type="ARBA" id="ARBA00032230"/>
    </source>
</evidence>
<protein>
    <recommendedName>
        <fullName evidence="3">beta-galactosidase</fullName>
        <ecNumber evidence="3">3.2.1.23</ecNumber>
    </recommendedName>
    <alternativeName>
        <fullName evidence="6">Lactase</fullName>
    </alternativeName>
</protein>
<dbReference type="PANTHER" id="PTHR46323:SF2">
    <property type="entry name" value="BETA-GALACTOSIDASE"/>
    <property type="match status" value="1"/>
</dbReference>
<evidence type="ECO:0000259" key="9">
    <source>
        <dbReference type="SMART" id="SM01038"/>
    </source>
</evidence>
<evidence type="ECO:0000313" key="10">
    <source>
        <dbReference type="EMBL" id="KAK7744378.1"/>
    </source>
</evidence>
<dbReference type="InterPro" id="IPR011013">
    <property type="entry name" value="Gal_mutarotase_sf_dom"/>
</dbReference>
<dbReference type="AlphaFoldDB" id="A0AAN9YGX3"/>
<feature type="region of interest" description="Disordered" evidence="8">
    <location>
        <begin position="38"/>
        <end position="90"/>
    </location>
</feature>
<evidence type="ECO:0000256" key="5">
    <source>
        <dbReference type="ARBA" id="ARBA00023295"/>
    </source>
</evidence>
<dbReference type="Pfam" id="PF02836">
    <property type="entry name" value="Glyco_hydro_2_C"/>
    <property type="match status" value="1"/>
</dbReference>
<dbReference type="InterPro" id="IPR006104">
    <property type="entry name" value="Glyco_hydro_2_N"/>
</dbReference>
<dbReference type="PROSITE" id="PS00719">
    <property type="entry name" value="GLYCOSYL_HYDROL_F2_1"/>
    <property type="match status" value="1"/>
</dbReference>
<dbReference type="Gene3D" id="3.20.20.80">
    <property type="entry name" value="Glycosidases"/>
    <property type="match status" value="1"/>
</dbReference>
<evidence type="ECO:0000313" key="11">
    <source>
        <dbReference type="Proteomes" id="UP001320420"/>
    </source>
</evidence>
<keyword evidence="11" id="KW-1185">Reference proteome</keyword>
<feature type="domain" description="Beta galactosidase small chain/" evidence="9">
    <location>
        <begin position="902"/>
        <end position="1181"/>
    </location>
</feature>
<dbReference type="InterPro" id="IPR023230">
    <property type="entry name" value="Glyco_hydro_2_CS"/>
</dbReference>
<proteinExistence type="inferred from homology"/>
<dbReference type="Pfam" id="PF00703">
    <property type="entry name" value="Glyco_hydro_2"/>
    <property type="match status" value="1"/>
</dbReference>
<organism evidence="10 11">
    <name type="scientific">Diatrype stigma</name>
    <dbReference type="NCBI Taxonomy" id="117547"/>
    <lineage>
        <taxon>Eukaryota</taxon>
        <taxon>Fungi</taxon>
        <taxon>Dikarya</taxon>
        <taxon>Ascomycota</taxon>
        <taxon>Pezizomycotina</taxon>
        <taxon>Sordariomycetes</taxon>
        <taxon>Xylariomycetidae</taxon>
        <taxon>Xylariales</taxon>
        <taxon>Diatrypaceae</taxon>
        <taxon>Diatrype</taxon>
    </lineage>
</organism>
<dbReference type="InterPro" id="IPR036156">
    <property type="entry name" value="Beta-gal/glucu_dom_sf"/>
</dbReference>
<dbReference type="PROSITE" id="PS00608">
    <property type="entry name" value="GLYCOSYL_HYDROL_F2_2"/>
    <property type="match status" value="1"/>
</dbReference>
<evidence type="ECO:0000256" key="4">
    <source>
        <dbReference type="ARBA" id="ARBA00022801"/>
    </source>
</evidence>
<dbReference type="PRINTS" id="PR00132">
    <property type="entry name" value="GLHYDRLASE2"/>
</dbReference>
<keyword evidence="5 7" id="KW-0326">Glycosidase</keyword>
<dbReference type="Pfam" id="PF02929">
    <property type="entry name" value="Bgal_small_N"/>
    <property type="match status" value="1"/>
</dbReference>
<dbReference type="GO" id="GO:0005990">
    <property type="term" value="P:lactose catabolic process"/>
    <property type="evidence" value="ECO:0007669"/>
    <property type="project" value="TreeGrafter"/>
</dbReference>
<gene>
    <name evidence="10" type="ORF">SLS62_010166</name>
</gene>
<dbReference type="InterPro" id="IPR006102">
    <property type="entry name" value="Ig-like_GH2"/>
</dbReference>
<feature type="compositionally biased region" description="Basic and acidic residues" evidence="8">
    <location>
        <begin position="38"/>
        <end position="52"/>
    </location>
</feature>
<dbReference type="InterPro" id="IPR004199">
    <property type="entry name" value="B-gal_small/dom_5"/>
</dbReference>
<dbReference type="InterPro" id="IPR006101">
    <property type="entry name" value="Glyco_hydro_2"/>
</dbReference>
<dbReference type="SMART" id="SM01038">
    <property type="entry name" value="Bgal_small_N"/>
    <property type="match status" value="1"/>
</dbReference>
<keyword evidence="4 7" id="KW-0378">Hydrolase</keyword>
<dbReference type="SUPFAM" id="SSF49303">
    <property type="entry name" value="beta-Galactosidase/glucuronidase domain"/>
    <property type="match status" value="2"/>
</dbReference>
<comment type="caution">
    <text evidence="10">The sequence shown here is derived from an EMBL/GenBank/DDBJ whole genome shotgun (WGS) entry which is preliminary data.</text>
</comment>
<evidence type="ECO:0000256" key="1">
    <source>
        <dbReference type="ARBA" id="ARBA00001412"/>
    </source>
</evidence>
<dbReference type="Gene3D" id="2.70.98.10">
    <property type="match status" value="1"/>
</dbReference>
<dbReference type="EMBL" id="JAKJXP020000120">
    <property type="protein sequence ID" value="KAK7744378.1"/>
    <property type="molecule type" value="Genomic_DNA"/>
</dbReference>
<dbReference type="Pfam" id="PF02837">
    <property type="entry name" value="Glyco_hydro_2_N"/>
    <property type="match status" value="1"/>
</dbReference>
<comment type="catalytic activity">
    <reaction evidence="1">
        <text>Hydrolysis of terminal non-reducing beta-D-galactose residues in beta-D-galactosides.</text>
        <dbReference type="EC" id="3.2.1.23"/>
    </reaction>
</comment>
<dbReference type="EC" id="3.2.1.23" evidence="3"/>
<reference evidence="10 11" key="1">
    <citation type="submission" date="2024-02" db="EMBL/GenBank/DDBJ databases">
        <title>De novo assembly and annotation of 12 fungi associated with fruit tree decline syndrome in Ontario, Canada.</title>
        <authorList>
            <person name="Sulman M."/>
            <person name="Ellouze W."/>
            <person name="Ilyukhin E."/>
        </authorList>
    </citation>
    <scope>NUCLEOTIDE SEQUENCE [LARGE SCALE GENOMIC DNA]</scope>
    <source>
        <strain evidence="10 11">M11/M66-122</strain>
    </source>
</reference>